<sequence length="100" mass="11548">MKREELLNSKEYWLSKIQIDLFNEVEKYMQRNGLNRTQLAEKLGVSKDYISEILNGDADHLISKLVELSLAIGMAPRLSFEDLDTLVKADSFNKDENIDK</sequence>
<dbReference type="PROSITE" id="PS50943">
    <property type="entry name" value="HTH_CROC1"/>
    <property type="match status" value="1"/>
</dbReference>
<dbReference type="SMART" id="SM00530">
    <property type="entry name" value="HTH_XRE"/>
    <property type="match status" value="1"/>
</dbReference>
<dbReference type="CDD" id="cd00093">
    <property type="entry name" value="HTH_XRE"/>
    <property type="match status" value="1"/>
</dbReference>
<keyword evidence="3" id="KW-1185">Reference proteome</keyword>
<dbReference type="Pfam" id="PF01381">
    <property type="entry name" value="HTH_3"/>
    <property type="match status" value="1"/>
</dbReference>
<protein>
    <submittedName>
        <fullName evidence="2">Transcriptional regulator with XRE-family HTH domain</fullName>
    </submittedName>
</protein>
<dbReference type="InterPro" id="IPR010982">
    <property type="entry name" value="Lambda_DNA-bd_dom_sf"/>
</dbReference>
<reference evidence="2 3" key="1">
    <citation type="submission" date="2020-07" db="EMBL/GenBank/DDBJ databases">
        <title>Genomic Encyclopedia of Type Strains, Phase IV (KMG-IV): sequencing the most valuable type-strain genomes for metagenomic binning, comparative biology and taxonomic classification.</title>
        <authorList>
            <person name="Goeker M."/>
        </authorList>
    </citation>
    <scope>NUCLEOTIDE SEQUENCE [LARGE SCALE GENOMIC DNA]</scope>
    <source>
        <strain evidence="2 3">DSM 23697</strain>
    </source>
</reference>
<evidence type="ECO:0000313" key="2">
    <source>
        <dbReference type="EMBL" id="NYI48209.1"/>
    </source>
</evidence>
<dbReference type="Proteomes" id="UP000574332">
    <property type="component" value="Unassembled WGS sequence"/>
</dbReference>
<gene>
    <name evidence="2" type="ORF">F5613_000254</name>
</gene>
<proteinExistence type="predicted"/>
<dbReference type="GO" id="GO:0003677">
    <property type="term" value="F:DNA binding"/>
    <property type="evidence" value="ECO:0007669"/>
    <property type="project" value="InterPro"/>
</dbReference>
<name>A0A8E1ZTL2_9PORP</name>
<evidence type="ECO:0000259" key="1">
    <source>
        <dbReference type="PROSITE" id="PS50943"/>
    </source>
</evidence>
<dbReference type="AlphaFoldDB" id="A0A8E1ZTL2"/>
<dbReference type="RefSeq" id="WP_179398365.1">
    <property type="nucleotide sequence ID" value="NZ_JACCCY010000001.1"/>
</dbReference>
<dbReference type="Gene3D" id="1.10.260.40">
    <property type="entry name" value="lambda repressor-like DNA-binding domains"/>
    <property type="match status" value="1"/>
</dbReference>
<accession>A0A8E1ZTL2</accession>
<evidence type="ECO:0000313" key="3">
    <source>
        <dbReference type="Proteomes" id="UP000574332"/>
    </source>
</evidence>
<comment type="caution">
    <text evidence="2">The sequence shown here is derived from an EMBL/GenBank/DDBJ whole genome shotgun (WGS) entry which is preliminary data.</text>
</comment>
<dbReference type="InterPro" id="IPR001387">
    <property type="entry name" value="Cro/C1-type_HTH"/>
</dbReference>
<organism evidence="2 3">
    <name type="scientific">Macellibacteroides fermentans</name>
    <dbReference type="NCBI Taxonomy" id="879969"/>
    <lineage>
        <taxon>Bacteria</taxon>
        <taxon>Pseudomonadati</taxon>
        <taxon>Bacteroidota</taxon>
        <taxon>Bacteroidia</taxon>
        <taxon>Bacteroidales</taxon>
        <taxon>Porphyromonadaceae</taxon>
        <taxon>Macellibacteroides</taxon>
    </lineage>
</organism>
<dbReference type="SUPFAM" id="SSF47413">
    <property type="entry name" value="lambda repressor-like DNA-binding domains"/>
    <property type="match status" value="1"/>
</dbReference>
<feature type="domain" description="HTH cro/C1-type" evidence="1">
    <location>
        <begin position="25"/>
        <end position="79"/>
    </location>
</feature>
<dbReference type="EMBL" id="JACCCY010000001">
    <property type="protein sequence ID" value="NYI48209.1"/>
    <property type="molecule type" value="Genomic_DNA"/>
</dbReference>